<evidence type="ECO:0000256" key="3">
    <source>
        <dbReference type="ARBA" id="ARBA00023163"/>
    </source>
</evidence>
<dbReference type="Gene3D" id="3.40.1410.10">
    <property type="entry name" value="Chorismate lyase-like"/>
    <property type="match status" value="1"/>
</dbReference>
<gene>
    <name evidence="5" type="ORF">H8D96_15915</name>
</gene>
<dbReference type="InterPro" id="IPR050679">
    <property type="entry name" value="Bact_HTH_transcr_reg"/>
</dbReference>
<dbReference type="Proteomes" id="UP000605201">
    <property type="component" value="Unassembled WGS sequence"/>
</dbReference>
<dbReference type="InterPro" id="IPR028978">
    <property type="entry name" value="Chorismate_lyase_/UTRA_dom_sf"/>
</dbReference>
<reference evidence="5 6" key="1">
    <citation type="submission" date="2020-08" db="EMBL/GenBank/DDBJ databases">
        <title>Bridging the membrane lipid divide: bacteria of the FCB group superphylum have the potential to synthesize archaeal ether lipids.</title>
        <authorList>
            <person name="Villanueva L."/>
            <person name="Von Meijenfeldt F.A.B."/>
            <person name="Westbye A.B."/>
            <person name="Yadav S."/>
            <person name="Hopmans E.C."/>
            <person name="Dutilh B.E."/>
            <person name="Sinninghe Damste J.S."/>
        </authorList>
    </citation>
    <scope>NUCLEOTIDE SEQUENCE [LARGE SCALE GENOMIC DNA]</scope>
    <source>
        <strain evidence="5">NIOZ-UU17</strain>
    </source>
</reference>
<dbReference type="InterPro" id="IPR036388">
    <property type="entry name" value="WH-like_DNA-bd_sf"/>
</dbReference>
<dbReference type="SUPFAM" id="SSF46785">
    <property type="entry name" value="Winged helix' DNA-binding domain"/>
    <property type="match status" value="1"/>
</dbReference>
<evidence type="ECO:0000259" key="4">
    <source>
        <dbReference type="PROSITE" id="PS50949"/>
    </source>
</evidence>
<sequence length="248" mass="27895">MLNPESPIPLYRQLADILLAQVRSGEYPPGARIPSENSLASRYGIGRPTARQATEMLVRKRILVRRRGSGTFVRRQQKEVDLFSLAGTMSSFQKEGLAVTRRILQKTRLKTIANHGENPFANQKAYVLSRLSLVEKSPVLIEDIYLHAALFAGIDRFDLSGRSLSQIVAEQYFMQPSGGKQNFQIGYLSGKRVLQLAVSTQTPILIVKRFLNFTQAQNAIYSELYCRTDRFVFSQNIGGVIDAESRLL</sequence>
<dbReference type="PRINTS" id="PR00035">
    <property type="entry name" value="HTHGNTR"/>
</dbReference>
<dbReference type="PROSITE" id="PS50949">
    <property type="entry name" value="HTH_GNTR"/>
    <property type="match status" value="1"/>
</dbReference>
<dbReference type="PANTHER" id="PTHR44846">
    <property type="entry name" value="MANNOSYL-D-GLYCERATE TRANSPORT/METABOLISM SYSTEM REPRESSOR MNGR-RELATED"/>
    <property type="match status" value="1"/>
</dbReference>
<dbReference type="SMART" id="SM00866">
    <property type="entry name" value="UTRA"/>
    <property type="match status" value="1"/>
</dbReference>
<dbReference type="GO" id="GO:0003677">
    <property type="term" value="F:DNA binding"/>
    <property type="evidence" value="ECO:0007669"/>
    <property type="project" value="UniProtKB-KW"/>
</dbReference>
<dbReference type="Pfam" id="PF00392">
    <property type="entry name" value="GntR"/>
    <property type="match status" value="1"/>
</dbReference>
<name>A0A8J6NT74_9BACT</name>
<accession>A0A8J6NT74</accession>
<dbReference type="Gene3D" id="1.10.10.10">
    <property type="entry name" value="Winged helix-like DNA-binding domain superfamily/Winged helix DNA-binding domain"/>
    <property type="match status" value="1"/>
</dbReference>
<evidence type="ECO:0000256" key="2">
    <source>
        <dbReference type="ARBA" id="ARBA00023125"/>
    </source>
</evidence>
<dbReference type="Pfam" id="PF07702">
    <property type="entry name" value="UTRA"/>
    <property type="match status" value="1"/>
</dbReference>
<dbReference type="PANTHER" id="PTHR44846:SF1">
    <property type="entry name" value="MANNOSYL-D-GLYCERATE TRANSPORT_METABOLISM SYSTEM REPRESSOR MNGR-RELATED"/>
    <property type="match status" value="1"/>
</dbReference>
<dbReference type="GO" id="GO:0003700">
    <property type="term" value="F:DNA-binding transcription factor activity"/>
    <property type="evidence" value="ECO:0007669"/>
    <property type="project" value="InterPro"/>
</dbReference>
<dbReference type="SUPFAM" id="SSF64288">
    <property type="entry name" value="Chorismate lyase-like"/>
    <property type="match status" value="1"/>
</dbReference>
<feature type="domain" description="HTH gntR-type" evidence="4">
    <location>
        <begin position="8"/>
        <end position="76"/>
    </location>
</feature>
<dbReference type="EMBL" id="JACNIG010000295">
    <property type="protein sequence ID" value="MBC8433396.1"/>
    <property type="molecule type" value="Genomic_DNA"/>
</dbReference>
<dbReference type="CDD" id="cd07377">
    <property type="entry name" value="WHTH_GntR"/>
    <property type="match status" value="1"/>
</dbReference>
<dbReference type="InterPro" id="IPR011663">
    <property type="entry name" value="UTRA"/>
</dbReference>
<dbReference type="GO" id="GO:0045892">
    <property type="term" value="P:negative regulation of DNA-templated transcription"/>
    <property type="evidence" value="ECO:0007669"/>
    <property type="project" value="TreeGrafter"/>
</dbReference>
<dbReference type="AlphaFoldDB" id="A0A8J6NT74"/>
<proteinExistence type="predicted"/>
<keyword evidence="1" id="KW-0805">Transcription regulation</keyword>
<keyword evidence="3" id="KW-0804">Transcription</keyword>
<keyword evidence="2" id="KW-0238">DNA-binding</keyword>
<protein>
    <submittedName>
        <fullName evidence="5">GntR family transcriptional regulator</fullName>
    </submittedName>
</protein>
<evidence type="ECO:0000313" key="5">
    <source>
        <dbReference type="EMBL" id="MBC8433396.1"/>
    </source>
</evidence>
<dbReference type="InterPro" id="IPR036390">
    <property type="entry name" value="WH_DNA-bd_sf"/>
</dbReference>
<evidence type="ECO:0000256" key="1">
    <source>
        <dbReference type="ARBA" id="ARBA00023015"/>
    </source>
</evidence>
<dbReference type="InterPro" id="IPR000524">
    <property type="entry name" value="Tscrpt_reg_HTH_GntR"/>
</dbReference>
<organism evidence="5 6">
    <name type="scientific">Candidatus Desulfatibia vada</name>
    <dbReference type="NCBI Taxonomy" id="2841696"/>
    <lineage>
        <taxon>Bacteria</taxon>
        <taxon>Pseudomonadati</taxon>
        <taxon>Thermodesulfobacteriota</taxon>
        <taxon>Desulfobacteria</taxon>
        <taxon>Desulfobacterales</taxon>
        <taxon>Desulfobacterales incertae sedis</taxon>
        <taxon>Candidatus Desulfatibia</taxon>
    </lineage>
</organism>
<evidence type="ECO:0000313" key="6">
    <source>
        <dbReference type="Proteomes" id="UP000605201"/>
    </source>
</evidence>
<dbReference type="SMART" id="SM00345">
    <property type="entry name" value="HTH_GNTR"/>
    <property type="match status" value="1"/>
</dbReference>
<comment type="caution">
    <text evidence="5">The sequence shown here is derived from an EMBL/GenBank/DDBJ whole genome shotgun (WGS) entry which is preliminary data.</text>
</comment>